<dbReference type="InterPro" id="IPR008928">
    <property type="entry name" value="6-hairpin_glycosidase_sf"/>
</dbReference>
<keyword evidence="2" id="KW-0328">Glycosyltransferase</keyword>
<organism evidence="9 10">
    <name type="scientific">Paremcibacter congregatus</name>
    <dbReference type="NCBI Taxonomy" id="2043170"/>
    <lineage>
        <taxon>Bacteria</taxon>
        <taxon>Pseudomonadati</taxon>
        <taxon>Pseudomonadota</taxon>
        <taxon>Alphaproteobacteria</taxon>
        <taxon>Emcibacterales</taxon>
        <taxon>Emcibacteraceae</taxon>
        <taxon>Paremcibacter</taxon>
    </lineage>
</organism>
<dbReference type="InterPro" id="IPR037018">
    <property type="entry name" value="GH65_N"/>
</dbReference>
<keyword evidence="3" id="KW-0808">Transferase</keyword>
<proteinExistence type="inferred from homology"/>
<accession>A0A2G4YYZ3</accession>
<evidence type="ECO:0000256" key="5">
    <source>
        <dbReference type="PIRSR" id="PIRSR036289-51"/>
    </source>
</evidence>
<dbReference type="Pfam" id="PF03632">
    <property type="entry name" value="Glyco_hydro_65m"/>
    <property type="match status" value="1"/>
</dbReference>
<dbReference type="InterPro" id="IPR017045">
    <property type="entry name" value="Malt_Pase/Glycosyl_Hdrlase"/>
</dbReference>
<dbReference type="EMBL" id="PDEM01000007">
    <property type="protein sequence ID" value="PHZ86676.1"/>
    <property type="molecule type" value="Genomic_DNA"/>
</dbReference>
<evidence type="ECO:0000313" key="9">
    <source>
        <dbReference type="EMBL" id="PHZ86676.1"/>
    </source>
</evidence>
<feature type="domain" description="Glycoside hydrolase family 65 central catalytic" evidence="6">
    <location>
        <begin position="337"/>
        <end position="701"/>
    </location>
</feature>
<dbReference type="PIRSF" id="PIRSF036289">
    <property type="entry name" value="Glycosyl_hydrolase_malt_phosph"/>
    <property type="match status" value="1"/>
</dbReference>
<name>A0A2G4YYZ3_9PROT</name>
<feature type="binding site" evidence="5">
    <location>
        <begin position="613"/>
        <end position="614"/>
    </location>
    <ligand>
        <name>substrate</name>
    </ligand>
</feature>
<evidence type="ECO:0000259" key="7">
    <source>
        <dbReference type="Pfam" id="PF03633"/>
    </source>
</evidence>
<evidence type="ECO:0000256" key="2">
    <source>
        <dbReference type="ARBA" id="ARBA00022676"/>
    </source>
</evidence>
<dbReference type="GO" id="GO:0005975">
    <property type="term" value="P:carbohydrate metabolic process"/>
    <property type="evidence" value="ECO:0007669"/>
    <property type="project" value="InterPro"/>
</dbReference>
<dbReference type="InterPro" id="IPR011013">
    <property type="entry name" value="Gal_mutarotase_sf_dom"/>
</dbReference>
<gene>
    <name evidence="9" type="ORF">CRD36_00465</name>
</gene>
<keyword evidence="10" id="KW-1185">Reference proteome</keyword>
<protein>
    <recommendedName>
        <fullName evidence="11">Family 65 glycosyl hydrolase</fullName>
    </recommendedName>
</protein>
<feature type="domain" description="Glycoside hydrolase family 65 N-terminal" evidence="8">
    <location>
        <begin position="22"/>
        <end position="279"/>
    </location>
</feature>
<reference evidence="9 10" key="1">
    <citation type="submission" date="2017-10" db="EMBL/GenBank/DDBJ databases">
        <title>Frigbacter circumglobatus gen. nov. sp. nov., isolated from sediment cultured in situ.</title>
        <authorList>
            <person name="Zhao Z."/>
        </authorList>
    </citation>
    <scope>NUCLEOTIDE SEQUENCE [LARGE SCALE GENOMIC DNA]</scope>
    <source>
        <strain evidence="9 10">ZYL</strain>
    </source>
</reference>
<dbReference type="Gene3D" id="2.60.420.10">
    <property type="entry name" value="Maltose phosphorylase, domain 3"/>
    <property type="match status" value="1"/>
</dbReference>
<dbReference type="SUPFAM" id="SSF48208">
    <property type="entry name" value="Six-hairpin glycosidases"/>
    <property type="match status" value="1"/>
</dbReference>
<dbReference type="FunCoup" id="A0A2G4YYZ3">
    <property type="interactions" value="41"/>
</dbReference>
<dbReference type="Pfam" id="PF03633">
    <property type="entry name" value="Glyco_hydro_65C"/>
    <property type="match status" value="1"/>
</dbReference>
<evidence type="ECO:0000256" key="3">
    <source>
        <dbReference type="ARBA" id="ARBA00022679"/>
    </source>
</evidence>
<evidence type="ECO:0000256" key="1">
    <source>
        <dbReference type="ARBA" id="ARBA00006768"/>
    </source>
</evidence>
<comment type="similarity">
    <text evidence="1">Belongs to the glycosyl hydrolase 65 family.</text>
</comment>
<dbReference type="InterPro" id="IPR005196">
    <property type="entry name" value="Glyco_hydro_65_N"/>
</dbReference>
<evidence type="ECO:0000259" key="6">
    <source>
        <dbReference type="Pfam" id="PF03632"/>
    </source>
</evidence>
<feature type="active site" description="Proton donor" evidence="4">
    <location>
        <position position="501"/>
    </location>
</feature>
<dbReference type="SUPFAM" id="SSF74650">
    <property type="entry name" value="Galactose mutarotase-like"/>
    <property type="match status" value="1"/>
</dbReference>
<dbReference type="Proteomes" id="UP000229730">
    <property type="component" value="Unassembled WGS sequence"/>
</dbReference>
<dbReference type="Gene3D" id="1.50.10.10">
    <property type="match status" value="1"/>
</dbReference>
<evidence type="ECO:0000259" key="8">
    <source>
        <dbReference type="Pfam" id="PF03636"/>
    </source>
</evidence>
<dbReference type="Pfam" id="PF03636">
    <property type="entry name" value="Glyco_hydro_65N"/>
    <property type="match status" value="1"/>
</dbReference>
<dbReference type="PANTHER" id="PTHR11051:SF8">
    <property type="entry name" value="PROTEIN-GLUCOSYLGALACTOSYLHYDROXYLYSINE GLUCOSIDASE"/>
    <property type="match status" value="1"/>
</dbReference>
<dbReference type="OrthoDB" id="414934at2"/>
<dbReference type="GO" id="GO:0016757">
    <property type="term" value="F:glycosyltransferase activity"/>
    <property type="evidence" value="ECO:0007669"/>
    <property type="project" value="UniProtKB-KW"/>
</dbReference>
<evidence type="ECO:0000256" key="4">
    <source>
        <dbReference type="PIRSR" id="PIRSR036289-50"/>
    </source>
</evidence>
<dbReference type="InterPro" id="IPR005195">
    <property type="entry name" value="Glyco_hydro_65_M"/>
</dbReference>
<comment type="caution">
    <text evidence="9">The sequence shown here is derived from an EMBL/GenBank/DDBJ whole genome shotgun (WGS) entry which is preliminary data.</text>
</comment>
<dbReference type="InterPro" id="IPR012341">
    <property type="entry name" value="6hp_glycosidase-like_sf"/>
</dbReference>
<dbReference type="Gene3D" id="2.70.98.40">
    <property type="entry name" value="Glycoside hydrolase, family 65, N-terminal domain"/>
    <property type="match status" value="1"/>
</dbReference>
<evidence type="ECO:0008006" key="11">
    <source>
        <dbReference type="Google" id="ProtNLM"/>
    </source>
</evidence>
<dbReference type="AlphaFoldDB" id="A0A2G4YYZ3"/>
<feature type="domain" description="Glycoside hydrolase family 65 C-terminal" evidence="7">
    <location>
        <begin position="710"/>
        <end position="771"/>
    </location>
</feature>
<evidence type="ECO:0000313" key="10">
    <source>
        <dbReference type="Proteomes" id="UP000229730"/>
    </source>
</evidence>
<sequence>MDLTRATPKSLAAPLEIWTIREDDFSRGNSMLSETLFSLANGYIGTRGTFEEGAGDPNSSCEGTYLNGVYMREKIPYGENAAGFASHNHKMAPVPNGKSVRIFIGAEEFRPEKGTLHHHSQQLDMRRGLLTRHADWTSPSGKRLHLDSRRFVSLADSHLMALEISVTPLNFDGVLDIHSGLDCSSGSVQDNDDPRVGKLSLKDSLTLVEKHTDNGHGFLRHNTIGGDREICSAFSESISGPGAPDSLTWSTPDGIGMRHICPALQNQPVILTKYIAYFHKENSSKASLPQMAGHCLTAAASNGFDVLLEQHCQVLDDFWRDADITIDGDPALQQGMRFNLFHIFLSAGRDGRSNISAKGLTGPGYDGHYFWDTEIYIIPSLLYSMPDIARKLLEYRYHILPAARTRARQMGHGTGALYPWRTIGGEECSAFFPASTAQYHINAAIAYAIDHYYEVTEDWAFIGKYGAEMIFETARLWPGLGHFSARHQGQFCLYEVTGPDEYTAMVDNNFYTNAMAQRHLAIAVKIATEMAHLDPAAFRMLCNRIDLSDDEIALWAEMAEKMYLPYDKDLQINPQDDSFLDKPEWDFANVPKENYPLLLHYHPLVIYRHQVLKQADVILAMFLLGERYSIDLKRRNLDYYEPRTTHDSTLSSCIHSIICTEVGEASAAYDFFEDTARMDLDNHHHNSEYGVHTAAMAGSWMAVVNGFAGMRLHHSRLSFAPTLPKAWTGYHFSLRFRGRRITLSVTTDQVTYALTDGPELMILHEDQNVSLTKGAPVSRLLKVPGEKP</sequence>
<dbReference type="GO" id="GO:0004553">
    <property type="term" value="F:hydrolase activity, hydrolyzing O-glycosyl compounds"/>
    <property type="evidence" value="ECO:0007669"/>
    <property type="project" value="TreeGrafter"/>
</dbReference>
<dbReference type="InterPro" id="IPR005194">
    <property type="entry name" value="Glyco_hydro_65_C"/>
</dbReference>
<dbReference type="InParanoid" id="A0A2G4YYZ3"/>
<dbReference type="GO" id="GO:0030246">
    <property type="term" value="F:carbohydrate binding"/>
    <property type="evidence" value="ECO:0007669"/>
    <property type="project" value="InterPro"/>
</dbReference>
<feature type="binding site" evidence="5">
    <location>
        <begin position="371"/>
        <end position="372"/>
    </location>
    <ligand>
        <name>substrate</name>
    </ligand>
</feature>
<dbReference type="PANTHER" id="PTHR11051">
    <property type="entry name" value="GLYCOSYL HYDROLASE-RELATED"/>
    <property type="match status" value="1"/>
</dbReference>